<evidence type="ECO:0000313" key="5">
    <source>
        <dbReference type="EMBL" id="NRT20009.1"/>
    </source>
</evidence>
<dbReference type="InterPro" id="IPR012338">
    <property type="entry name" value="Beta-lactam/transpept-like"/>
</dbReference>
<dbReference type="SUPFAM" id="SSF56601">
    <property type="entry name" value="beta-lactamase/transpeptidase-like"/>
    <property type="match status" value="1"/>
</dbReference>
<evidence type="ECO:0000256" key="2">
    <source>
        <dbReference type="ARBA" id="ARBA00009009"/>
    </source>
</evidence>
<evidence type="ECO:0000313" key="6">
    <source>
        <dbReference type="Proteomes" id="UP000779507"/>
    </source>
</evidence>
<keyword evidence="6" id="KW-1185">Reference proteome</keyword>
<proteinExistence type="inferred from homology"/>
<comment type="similarity">
    <text evidence="2">Belongs to the class-A beta-lactamase family.</text>
</comment>
<evidence type="ECO:0000256" key="1">
    <source>
        <dbReference type="ARBA" id="ARBA00001526"/>
    </source>
</evidence>
<evidence type="ECO:0000256" key="3">
    <source>
        <dbReference type="ARBA" id="ARBA00012865"/>
    </source>
</evidence>
<dbReference type="Gene3D" id="3.40.710.10">
    <property type="entry name" value="DD-peptidase/beta-lactamase superfamily"/>
    <property type="match status" value="1"/>
</dbReference>
<gene>
    <name evidence="5" type="ORF">HNP98_002847</name>
</gene>
<dbReference type="PANTHER" id="PTHR35333:SF3">
    <property type="entry name" value="BETA-LACTAMASE-TYPE TRANSPEPTIDASE FOLD CONTAINING PROTEIN"/>
    <property type="match status" value="1"/>
</dbReference>
<protein>
    <recommendedName>
        <fullName evidence="3">beta-lactamase</fullName>
        <ecNumber evidence="3">3.5.2.6</ecNumber>
    </recommendedName>
</protein>
<dbReference type="InterPro" id="IPR000871">
    <property type="entry name" value="Beta-lactam_class-A"/>
</dbReference>
<sequence length="424" mass="46551">MHLLRAPQFWLGGGPVARLLGLLGLLAGALAPRAAAAQGLASPLRQLLRRDTLGLGRVLARPAAYRVQILYTRIRRDARGRAHFRSYGYRLRPREYFYPASTVKLPTVALALARLRALAPQVPGLAPDSPMLTDSAFAGQARVRRDTSSASGRPTVANYVRRVLLVSDNDAYNRLYEFVGPAALNAGLRQLGLRRSRIVGRLAVGDAPPNSRHTNPVDFYADTACRQPLYHQPAAYWAGPVPHWRLRGTAIGRAHVVGDAVVAGPLDLGQKNIFPLRDQQRVLRALLFPETLPARRRPALAPADYALLRTAMAEAPAHGPRPRYDAAHYLATYGKYLLGGGGQAALPPGVRVFNKIGESYGFLIDNAYVTDAARGVEFLLSAVVYVNADGVLNDDKYEYDTIGLPFLRELGRRVYEAECRRKRP</sequence>
<dbReference type="RefSeq" id="WP_173810719.1">
    <property type="nucleotide sequence ID" value="NZ_JABSNP010000013.1"/>
</dbReference>
<dbReference type="EMBL" id="JABSNP010000013">
    <property type="protein sequence ID" value="NRT20009.1"/>
    <property type="molecule type" value="Genomic_DNA"/>
</dbReference>
<name>A0ABX2FSA5_9BACT</name>
<dbReference type="EC" id="3.5.2.6" evidence="3"/>
<comment type="catalytic activity">
    <reaction evidence="1">
        <text>a beta-lactam + H2O = a substituted beta-amino acid</text>
        <dbReference type="Rhea" id="RHEA:20401"/>
        <dbReference type="ChEBI" id="CHEBI:15377"/>
        <dbReference type="ChEBI" id="CHEBI:35627"/>
        <dbReference type="ChEBI" id="CHEBI:140347"/>
        <dbReference type="EC" id="3.5.2.6"/>
    </reaction>
</comment>
<accession>A0ABX2FSA5</accession>
<dbReference type="Proteomes" id="UP000779507">
    <property type="component" value="Unassembled WGS sequence"/>
</dbReference>
<dbReference type="InterPro" id="IPR045155">
    <property type="entry name" value="Beta-lactam_cat"/>
</dbReference>
<dbReference type="PANTHER" id="PTHR35333">
    <property type="entry name" value="BETA-LACTAMASE"/>
    <property type="match status" value="1"/>
</dbReference>
<reference evidence="5 6" key="1">
    <citation type="submission" date="2020-05" db="EMBL/GenBank/DDBJ databases">
        <title>Genomic Encyclopedia of Type Strains, Phase IV (KMG-V): Genome sequencing to study the core and pangenomes of soil and plant-associated prokaryotes.</title>
        <authorList>
            <person name="Whitman W."/>
        </authorList>
    </citation>
    <scope>NUCLEOTIDE SEQUENCE [LARGE SCALE GENOMIC DNA]</scope>
    <source>
        <strain evidence="5 6">9A</strain>
    </source>
</reference>
<organism evidence="5 6">
    <name type="scientific">Hymenobacter caeli</name>
    <dbReference type="NCBI Taxonomy" id="2735894"/>
    <lineage>
        <taxon>Bacteria</taxon>
        <taxon>Pseudomonadati</taxon>
        <taxon>Bacteroidota</taxon>
        <taxon>Cytophagia</taxon>
        <taxon>Cytophagales</taxon>
        <taxon>Hymenobacteraceae</taxon>
        <taxon>Hymenobacter</taxon>
    </lineage>
</organism>
<evidence type="ECO:0000259" key="4">
    <source>
        <dbReference type="Pfam" id="PF13354"/>
    </source>
</evidence>
<feature type="domain" description="Beta-lactamase class A catalytic" evidence="4">
    <location>
        <begin position="91"/>
        <end position="381"/>
    </location>
</feature>
<dbReference type="Pfam" id="PF13354">
    <property type="entry name" value="Beta-lactamase2"/>
    <property type="match status" value="1"/>
</dbReference>
<comment type="caution">
    <text evidence="5">The sequence shown here is derived from an EMBL/GenBank/DDBJ whole genome shotgun (WGS) entry which is preliminary data.</text>
</comment>